<dbReference type="RefSeq" id="WP_112902125.1">
    <property type="nucleotide sequence ID" value="NZ_JBMPAF010000007.1"/>
</dbReference>
<dbReference type="AlphaFoldDB" id="A0ABD7GZW3"/>
<reference evidence="1 2" key="1">
    <citation type="submission" date="2018-07" db="EMBL/GenBank/DDBJ databases">
        <title>The use of a cohorting ward and systematic surveillance cultures for the control of a Klebsiella pneumoniae carbapenemase (KPC)-producing Enterobacteriaceae outbreak.</title>
        <authorList>
            <person name="Doi Y."/>
        </authorList>
    </citation>
    <scope>NUCLEOTIDE SEQUENCE [LARGE SCALE GENOMIC DNA]</scope>
    <source>
        <strain evidence="1 2">1-RC-17-04017</strain>
    </source>
</reference>
<name>A0ABD7GZW3_9ENTR</name>
<organism evidence="1 2">
    <name type="scientific">Enterobacter roggenkampii</name>
    <dbReference type="NCBI Taxonomy" id="1812935"/>
    <lineage>
        <taxon>Bacteria</taxon>
        <taxon>Pseudomonadati</taxon>
        <taxon>Pseudomonadota</taxon>
        <taxon>Gammaproteobacteria</taxon>
        <taxon>Enterobacterales</taxon>
        <taxon>Enterobacteriaceae</taxon>
        <taxon>Enterobacter</taxon>
        <taxon>Enterobacter cloacae complex</taxon>
    </lineage>
</organism>
<comment type="caution">
    <text evidence="1">The sequence shown here is derived from an EMBL/GenBank/DDBJ whole genome shotgun (WGS) entry which is preliminary data.</text>
</comment>
<proteinExistence type="predicted"/>
<dbReference type="Proteomes" id="UP000255291">
    <property type="component" value="Unassembled WGS sequence"/>
</dbReference>
<evidence type="ECO:0000313" key="2">
    <source>
        <dbReference type="Proteomes" id="UP000255291"/>
    </source>
</evidence>
<gene>
    <name evidence="1" type="ORF">DXF87_04475</name>
</gene>
<evidence type="ECO:0000313" key="1">
    <source>
        <dbReference type="EMBL" id="RDT61069.1"/>
    </source>
</evidence>
<sequence length="139" mass="16205">MLDNNNNPPSPRLEAALHVANEMLEGDIVYRSELQSFGIDSTHILHCMRQELNLLPECHRGNGETETYWYFSTWTIDAIKENLPKYRRFVAFRLRIARKLRQINTTIKMIRELGFTVPDEMAAELAELEDTARRLRGAK</sequence>
<protein>
    <submittedName>
        <fullName evidence="1">Uncharacterized protein</fullName>
    </submittedName>
</protein>
<dbReference type="EMBL" id="QRBW01000006">
    <property type="protein sequence ID" value="RDT61069.1"/>
    <property type="molecule type" value="Genomic_DNA"/>
</dbReference>
<accession>A0ABD7GZW3</accession>